<comment type="similarity">
    <text evidence="2">Belongs to the TRAFAC class translation factor GTPase superfamily. Classic translation factor GTPase family. IF-2 subfamily.</text>
</comment>
<dbReference type="STRING" id="683960.A0A1E3P7V9"/>
<dbReference type="FunFam" id="3.40.50.300:FF:000019">
    <property type="entry name" value="Translation initiation factor IF-2"/>
    <property type="match status" value="1"/>
</dbReference>
<dbReference type="GO" id="GO:0003743">
    <property type="term" value="F:translation initiation factor activity"/>
    <property type="evidence" value="ECO:0007669"/>
    <property type="project" value="UniProtKB-KW"/>
</dbReference>
<gene>
    <name evidence="12" type="ORF">WICANDRAFT_90971</name>
</gene>
<dbReference type="InterPro" id="IPR023115">
    <property type="entry name" value="TIF_IF2_dom3"/>
</dbReference>
<dbReference type="SUPFAM" id="SSF50447">
    <property type="entry name" value="Translation proteins"/>
    <property type="match status" value="2"/>
</dbReference>
<dbReference type="PANTHER" id="PTHR43381:SF20">
    <property type="entry name" value="TRANSLATION INITIATION FACTOR IF-2, MITOCHONDRIAL"/>
    <property type="match status" value="1"/>
</dbReference>
<dbReference type="GO" id="GO:0032543">
    <property type="term" value="P:mitochondrial translation"/>
    <property type="evidence" value="ECO:0007669"/>
    <property type="project" value="EnsemblFungi"/>
</dbReference>
<name>A0A1E3P7V9_WICAA</name>
<evidence type="ECO:0000313" key="12">
    <source>
        <dbReference type="EMBL" id="ODQ61448.1"/>
    </source>
</evidence>
<feature type="domain" description="Tr-type G" evidence="11">
    <location>
        <begin position="153"/>
        <end position="322"/>
    </location>
</feature>
<comment type="subcellular location">
    <subcellularLocation>
        <location evidence="1">Mitochondrion</location>
    </subcellularLocation>
</comment>
<organism evidence="12 13">
    <name type="scientific">Wickerhamomyces anomalus (strain ATCC 58044 / CBS 1984 / NCYC 433 / NRRL Y-366-8)</name>
    <name type="common">Yeast</name>
    <name type="synonym">Hansenula anomala</name>
    <dbReference type="NCBI Taxonomy" id="683960"/>
    <lineage>
        <taxon>Eukaryota</taxon>
        <taxon>Fungi</taxon>
        <taxon>Dikarya</taxon>
        <taxon>Ascomycota</taxon>
        <taxon>Saccharomycotina</taxon>
        <taxon>Saccharomycetes</taxon>
        <taxon>Phaffomycetales</taxon>
        <taxon>Wickerhamomycetaceae</taxon>
        <taxon>Wickerhamomyces</taxon>
    </lineage>
</organism>
<evidence type="ECO:0000256" key="5">
    <source>
        <dbReference type="ARBA" id="ARBA00022917"/>
    </source>
</evidence>
<dbReference type="NCBIfam" id="TIGR00231">
    <property type="entry name" value="small_GTP"/>
    <property type="match status" value="1"/>
</dbReference>
<dbReference type="FunFam" id="2.40.30.10:FF:000126">
    <property type="entry name" value="Mitochondrial translation initiation factor"/>
    <property type="match status" value="1"/>
</dbReference>
<dbReference type="GO" id="GO:0005739">
    <property type="term" value="C:mitochondrion"/>
    <property type="evidence" value="ECO:0007669"/>
    <property type="project" value="UniProtKB-SubCell"/>
</dbReference>
<dbReference type="InterPro" id="IPR000178">
    <property type="entry name" value="TF_IF2_bacterial-like"/>
</dbReference>
<evidence type="ECO:0000256" key="2">
    <source>
        <dbReference type="ARBA" id="ARBA00007733"/>
    </source>
</evidence>
<dbReference type="InterPro" id="IPR006847">
    <property type="entry name" value="IF2_N"/>
</dbReference>
<evidence type="ECO:0000256" key="3">
    <source>
        <dbReference type="ARBA" id="ARBA00022540"/>
    </source>
</evidence>
<keyword evidence="6" id="KW-0809">Transit peptide</keyword>
<evidence type="ECO:0000256" key="8">
    <source>
        <dbReference type="ARBA" id="ARBA00023134"/>
    </source>
</evidence>
<dbReference type="PANTHER" id="PTHR43381">
    <property type="entry name" value="TRANSLATION INITIATION FACTOR IF-2-RELATED"/>
    <property type="match status" value="1"/>
</dbReference>
<protein>
    <recommendedName>
        <fullName evidence="10">Translation initiation factor IF-2, mitochondrial</fullName>
    </recommendedName>
</protein>
<dbReference type="Gene3D" id="3.40.50.300">
    <property type="entry name" value="P-loop containing nucleotide triphosphate hydrolases"/>
    <property type="match status" value="1"/>
</dbReference>
<dbReference type="FunFam" id="2.40.30.10:FF:000008">
    <property type="entry name" value="Translation initiation factor IF-2"/>
    <property type="match status" value="1"/>
</dbReference>
<dbReference type="InterPro" id="IPR053905">
    <property type="entry name" value="EF-G-like_DII"/>
</dbReference>
<dbReference type="Pfam" id="PF00009">
    <property type="entry name" value="GTP_EFTU"/>
    <property type="match status" value="1"/>
</dbReference>
<dbReference type="SUPFAM" id="SSF52156">
    <property type="entry name" value="Initiation factor IF2/eIF5b, domain 3"/>
    <property type="match status" value="1"/>
</dbReference>
<dbReference type="InterPro" id="IPR036925">
    <property type="entry name" value="TIF_IF2_dom3_sf"/>
</dbReference>
<dbReference type="OrthoDB" id="361630at2759"/>
<evidence type="ECO:0000313" key="13">
    <source>
        <dbReference type="Proteomes" id="UP000094112"/>
    </source>
</evidence>
<keyword evidence="4" id="KW-0547">Nucleotide-binding</keyword>
<keyword evidence="8" id="KW-0342">GTP-binding</keyword>
<comment type="function">
    <text evidence="9">One of the essential components for the initiation of protein synthesis. Protects formylmethionyl-tRNA from spontaneous hydrolysis and promotes its binding to the 30S ribosomal subunits. Also involved in the hydrolysis of GTP during the formation of the 70S ribosomal complex.</text>
</comment>
<dbReference type="Pfam" id="PF11987">
    <property type="entry name" value="IF-2"/>
    <property type="match status" value="1"/>
</dbReference>
<dbReference type="InterPro" id="IPR000795">
    <property type="entry name" value="T_Tr_GTP-bd_dom"/>
</dbReference>
<dbReference type="SUPFAM" id="SSF52540">
    <property type="entry name" value="P-loop containing nucleoside triphosphate hydrolases"/>
    <property type="match status" value="1"/>
</dbReference>
<accession>A0A1E3P7V9</accession>
<reference evidence="12 13" key="1">
    <citation type="journal article" date="2016" name="Proc. Natl. Acad. Sci. U.S.A.">
        <title>Comparative genomics of biotechnologically important yeasts.</title>
        <authorList>
            <person name="Riley R."/>
            <person name="Haridas S."/>
            <person name="Wolfe K.H."/>
            <person name="Lopes M.R."/>
            <person name="Hittinger C.T."/>
            <person name="Goeker M."/>
            <person name="Salamov A.A."/>
            <person name="Wisecaver J.H."/>
            <person name="Long T.M."/>
            <person name="Calvey C.H."/>
            <person name="Aerts A.L."/>
            <person name="Barry K.W."/>
            <person name="Choi C."/>
            <person name="Clum A."/>
            <person name="Coughlan A.Y."/>
            <person name="Deshpande S."/>
            <person name="Douglass A.P."/>
            <person name="Hanson S.J."/>
            <person name="Klenk H.-P."/>
            <person name="LaButti K.M."/>
            <person name="Lapidus A."/>
            <person name="Lindquist E.A."/>
            <person name="Lipzen A.M."/>
            <person name="Meier-Kolthoff J.P."/>
            <person name="Ohm R.A."/>
            <person name="Otillar R.P."/>
            <person name="Pangilinan J.L."/>
            <person name="Peng Y."/>
            <person name="Rokas A."/>
            <person name="Rosa C.A."/>
            <person name="Scheuner C."/>
            <person name="Sibirny A.A."/>
            <person name="Slot J.C."/>
            <person name="Stielow J.B."/>
            <person name="Sun H."/>
            <person name="Kurtzman C.P."/>
            <person name="Blackwell M."/>
            <person name="Grigoriev I.V."/>
            <person name="Jeffries T.W."/>
        </authorList>
    </citation>
    <scope>NUCLEOTIDE SEQUENCE [LARGE SCALE GENOMIC DNA]</scope>
    <source>
        <strain evidence="13">ATCC 58044 / CBS 1984 / NCYC 433 / NRRL Y-366-8</strain>
    </source>
</reference>
<dbReference type="Pfam" id="PF04760">
    <property type="entry name" value="IF2_N"/>
    <property type="match status" value="1"/>
</dbReference>
<dbReference type="CDD" id="cd03692">
    <property type="entry name" value="mtIF2_IVc"/>
    <property type="match status" value="1"/>
</dbReference>
<keyword evidence="7" id="KW-0496">Mitochondrion</keyword>
<dbReference type="PROSITE" id="PS01176">
    <property type="entry name" value="IF2"/>
    <property type="match status" value="1"/>
</dbReference>
<dbReference type="PROSITE" id="PS51722">
    <property type="entry name" value="G_TR_2"/>
    <property type="match status" value="1"/>
</dbReference>
<dbReference type="InterPro" id="IPR027417">
    <property type="entry name" value="P-loop_NTPase"/>
</dbReference>
<dbReference type="GeneID" id="30203514"/>
<evidence type="ECO:0000256" key="10">
    <source>
        <dbReference type="ARBA" id="ARBA00044200"/>
    </source>
</evidence>
<evidence type="ECO:0000256" key="9">
    <source>
        <dbReference type="ARBA" id="ARBA00025162"/>
    </source>
</evidence>
<keyword evidence="5" id="KW-0648">Protein biosynthesis</keyword>
<dbReference type="GO" id="GO:0005525">
    <property type="term" value="F:GTP binding"/>
    <property type="evidence" value="ECO:0007669"/>
    <property type="project" value="UniProtKB-KW"/>
</dbReference>
<dbReference type="RefSeq" id="XP_019040655.1">
    <property type="nucleotide sequence ID" value="XM_019186268.1"/>
</dbReference>
<keyword evidence="3" id="KW-0396">Initiation factor</keyword>
<evidence type="ECO:0000256" key="4">
    <source>
        <dbReference type="ARBA" id="ARBA00022741"/>
    </source>
</evidence>
<dbReference type="InterPro" id="IPR044145">
    <property type="entry name" value="IF2_II"/>
</dbReference>
<evidence type="ECO:0000259" key="11">
    <source>
        <dbReference type="PROSITE" id="PS51722"/>
    </source>
</evidence>
<dbReference type="HAMAP" id="MF_00100_B">
    <property type="entry name" value="IF_2_B"/>
    <property type="match status" value="1"/>
</dbReference>
<sequence length="688" mass="76288">MLKLVKSSVRCAFKYSVPIGRNLPSVNTVSKDTIKCRFQLNNDSTRALSTTSSLFAKKPKSKNFKGRQRIKITIPDFATVSQLANLMNVRYENLSKRLEEMGFEDMNHNYILDSETAGLIADEYGFDVNFNAESQGEDLVASPPAEDSKLLKPRPPIVAIMGHVDHGKTTILDYLRKSSIFSQEHGGITQHIGAFSVKTPISKKVITFLDTPGHAAFLKMRERGANVTDIVVLVVAADDSVMPQTKEAIKHIKKSGVSVIVAINKCDKENANPQKVISDLAANDIDVEDYGGDTQTVQVSGLTGLNMEKLEESIVTLSEILDLKAQAVNVPVEGWVVESEVKKGMGPLATVLIRQGTLKPGSILVAGTTYCKVRSIKDEGGKTIKTAGPSSPVELWGWKEVPEAGDEVLQAKDEAQAKRVVENRLNRVARQKTAQNVDVINQTRLDLKKEAEKQEKLEEMRKYGLEESDIETEETIEAEKAKEVRFIIKADVSGSAEAIVESIEHLGNDEVKCTVLYSGVGAPTDTDLERAQIAGASILLFNLKLPKDIDNKAYQKEVDIRPHNVIYHLIEDVTKLLSKELKPIIELNVISETDVREIFEIKGKKKKSFKIAGCKVRSGSLVRSGSIRVMRDDEEVYKGKITTLKHNKDEVSEIAKGRDCGVQLEDWEDFQPGDVIQVYEEKEVPRYL</sequence>
<dbReference type="EMBL" id="KV454209">
    <property type="protein sequence ID" value="ODQ61448.1"/>
    <property type="molecule type" value="Genomic_DNA"/>
</dbReference>
<evidence type="ECO:0000256" key="6">
    <source>
        <dbReference type="ARBA" id="ARBA00022946"/>
    </source>
</evidence>
<dbReference type="CDD" id="cd03702">
    <property type="entry name" value="IF2_mtIF2_II"/>
    <property type="match status" value="1"/>
</dbReference>
<keyword evidence="13" id="KW-1185">Reference proteome</keyword>
<dbReference type="Proteomes" id="UP000094112">
    <property type="component" value="Unassembled WGS sequence"/>
</dbReference>
<dbReference type="Gene3D" id="3.40.50.10050">
    <property type="entry name" value="Translation initiation factor IF- 2, domain 3"/>
    <property type="match status" value="1"/>
</dbReference>
<dbReference type="InterPro" id="IPR005225">
    <property type="entry name" value="Small_GTP-bd"/>
</dbReference>
<dbReference type="Pfam" id="PF22042">
    <property type="entry name" value="EF-G_D2"/>
    <property type="match status" value="1"/>
</dbReference>
<dbReference type="Gene3D" id="2.40.30.10">
    <property type="entry name" value="Translation factors"/>
    <property type="match status" value="2"/>
</dbReference>
<dbReference type="CDD" id="cd01887">
    <property type="entry name" value="IF2_eIF5B"/>
    <property type="match status" value="1"/>
</dbReference>
<evidence type="ECO:0000256" key="7">
    <source>
        <dbReference type="ARBA" id="ARBA00023128"/>
    </source>
</evidence>
<dbReference type="FunFam" id="3.40.50.10050:FF:000001">
    <property type="entry name" value="Translation initiation factor IF-2"/>
    <property type="match status" value="1"/>
</dbReference>
<dbReference type="GO" id="GO:0003924">
    <property type="term" value="F:GTPase activity"/>
    <property type="evidence" value="ECO:0007669"/>
    <property type="project" value="EnsemblFungi"/>
</dbReference>
<dbReference type="AlphaFoldDB" id="A0A1E3P7V9"/>
<dbReference type="InterPro" id="IPR015760">
    <property type="entry name" value="TIF_IF2"/>
</dbReference>
<evidence type="ECO:0000256" key="1">
    <source>
        <dbReference type="ARBA" id="ARBA00004173"/>
    </source>
</evidence>
<dbReference type="InterPro" id="IPR009000">
    <property type="entry name" value="Transl_B-barrel_sf"/>
</dbReference>
<proteinExistence type="inferred from homology"/>
<dbReference type="GO" id="GO:0000049">
    <property type="term" value="F:tRNA binding"/>
    <property type="evidence" value="ECO:0007669"/>
    <property type="project" value="EnsemblFungi"/>
</dbReference>